<dbReference type="GO" id="GO:0004305">
    <property type="term" value="F:ethanolamine kinase activity"/>
    <property type="evidence" value="ECO:0007669"/>
    <property type="project" value="TreeGrafter"/>
</dbReference>
<keyword evidence="2" id="KW-1208">Phospholipid metabolism</keyword>
<dbReference type="InterPro" id="IPR011009">
    <property type="entry name" value="Kinase-like_dom_sf"/>
</dbReference>
<dbReference type="AlphaFoldDB" id="A0A7R9M3D7"/>
<dbReference type="EMBL" id="CAJPVJ010005773">
    <property type="protein sequence ID" value="CAG2169818.1"/>
    <property type="molecule type" value="Genomic_DNA"/>
</dbReference>
<protein>
    <submittedName>
        <fullName evidence="4">Uncharacterized protein</fullName>
    </submittedName>
</protein>
<evidence type="ECO:0000256" key="3">
    <source>
        <dbReference type="ARBA" id="ARBA00038211"/>
    </source>
</evidence>
<dbReference type="GO" id="GO:0005737">
    <property type="term" value="C:cytoplasm"/>
    <property type="evidence" value="ECO:0007669"/>
    <property type="project" value="TreeGrafter"/>
</dbReference>
<accession>A0A7R9M3D7</accession>
<dbReference type="SUPFAM" id="SSF56112">
    <property type="entry name" value="Protein kinase-like (PK-like)"/>
    <property type="match status" value="1"/>
</dbReference>
<sequence length="190" mass="22323">MSNKTDDNSKPKKTFKDLTTLEGLNLDDIDLIKGETPPDIKESKLGPKVYGLFEVGQIQAYYRHRQFKLEEQQNPKLVTEVFQKLARVHAMDVPIKRTHWFLAEMDRFYGLVQNKLNTHINNNEYNLETFKKYDLKTEKEFIQELVVKSKSPMVFTHNDFRSANIMVLEDNNNNNNDLSDGQVNMYYKLV</sequence>
<keyword evidence="5" id="KW-1185">Reference proteome</keyword>
<dbReference type="OrthoDB" id="3649325at2759"/>
<reference evidence="4" key="1">
    <citation type="submission" date="2020-11" db="EMBL/GenBank/DDBJ databases">
        <authorList>
            <person name="Tran Van P."/>
        </authorList>
    </citation>
    <scope>NUCLEOTIDE SEQUENCE</scope>
</reference>
<keyword evidence="1" id="KW-0594">Phospholipid biosynthesis</keyword>
<evidence type="ECO:0000256" key="2">
    <source>
        <dbReference type="ARBA" id="ARBA00023264"/>
    </source>
</evidence>
<dbReference type="Gene3D" id="3.90.1200.10">
    <property type="match status" value="1"/>
</dbReference>
<dbReference type="GO" id="GO:0006646">
    <property type="term" value="P:phosphatidylethanolamine biosynthetic process"/>
    <property type="evidence" value="ECO:0007669"/>
    <property type="project" value="TreeGrafter"/>
</dbReference>
<dbReference type="PANTHER" id="PTHR22603:SF93">
    <property type="entry name" value="RE24176P"/>
    <property type="match status" value="1"/>
</dbReference>
<keyword evidence="1" id="KW-0444">Lipid biosynthesis</keyword>
<proteinExistence type="inferred from homology"/>
<dbReference type="PANTHER" id="PTHR22603">
    <property type="entry name" value="CHOLINE/ETHANOALAMINE KINASE"/>
    <property type="match status" value="1"/>
</dbReference>
<keyword evidence="1" id="KW-0443">Lipid metabolism</keyword>
<dbReference type="Pfam" id="PF01633">
    <property type="entry name" value="Choline_kinase"/>
    <property type="match status" value="1"/>
</dbReference>
<evidence type="ECO:0000256" key="1">
    <source>
        <dbReference type="ARBA" id="ARBA00023209"/>
    </source>
</evidence>
<organism evidence="4">
    <name type="scientific">Oppiella nova</name>
    <dbReference type="NCBI Taxonomy" id="334625"/>
    <lineage>
        <taxon>Eukaryota</taxon>
        <taxon>Metazoa</taxon>
        <taxon>Ecdysozoa</taxon>
        <taxon>Arthropoda</taxon>
        <taxon>Chelicerata</taxon>
        <taxon>Arachnida</taxon>
        <taxon>Acari</taxon>
        <taxon>Acariformes</taxon>
        <taxon>Sarcoptiformes</taxon>
        <taxon>Oribatida</taxon>
        <taxon>Brachypylina</taxon>
        <taxon>Oppioidea</taxon>
        <taxon>Oppiidae</taxon>
        <taxon>Oppiella</taxon>
    </lineage>
</organism>
<gene>
    <name evidence="4" type="ORF">ONB1V03_LOCUS9292</name>
</gene>
<comment type="similarity">
    <text evidence="3">Belongs to the choline/ethanolamine kinase family.</text>
</comment>
<evidence type="ECO:0000313" key="4">
    <source>
        <dbReference type="EMBL" id="CAD7652631.1"/>
    </source>
</evidence>
<dbReference type="EMBL" id="OC920598">
    <property type="protein sequence ID" value="CAD7652631.1"/>
    <property type="molecule type" value="Genomic_DNA"/>
</dbReference>
<dbReference type="GO" id="GO:0004103">
    <property type="term" value="F:choline kinase activity"/>
    <property type="evidence" value="ECO:0007669"/>
    <property type="project" value="TreeGrafter"/>
</dbReference>
<dbReference type="Proteomes" id="UP000728032">
    <property type="component" value="Unassembled WGS sequence"/>
</dbReference>
<name>A0A7R9M3D7_9ACAR</name>
<evidence type="ECO:0000313" key="5">
    <source>
        <dbReference type="Proteomes" id="UP000728032"/>
    </source>
</evidence>